<dbReference type="PIRSF" id="PIRSF500210">
    <property type="entry name" value="FBPtase"/>
    <property type="match status" value="1"/>
</dbReference>
<dbReference type="Proteomes" id="UP000007721">
    <property type="component" value="Chromosome"/>
</dbReference>
<gene>
    <name evidence="9 12" type="primary">fbp</name>
    <name evidence="12" type="ordered locus">Geob_2766</name>
</gene>
<accession>B9M1N3</accession>
<dbReference type="GO" id="GO:0006094">
    <property type="term" value="P:gluconeogenesis"/>
    <property type="evidence" value="ECO:0007669"/>
    <property type="project" value="UniProtKB-UniRule"/>
</dbReference>
<feature type="domain" description="Fructose-1-6-bisphosphatase class I N-terminal" evidence="10">
    <location>
        <begin position="16"/>
        <end position="181"/>
    </location>
</feature>
<evidence type="ECO:0000256" key="9">
    <source>
        <dbReference type="HAMAP-Rule" id="MF_01855"/>
    </source>
</evidence>
<reference evidence="12 13" key="1">
    <citation type="submission" date="2009-01" db="EMBL/GenBank/DDBJ databases">
        <title>Complete sequence of Geobacter sp. FRC-32.</title>
        <authorList>
            <consortium name="US DOE Joint Genome Institute"/>
            <person name="Lucas S."/>
            <person name="Copeland A."/>
            <person name="Lapidus A."/>
            <person name="Glavina del Rio T."/>
            <person name="Dalin E."/>
            <person name="Tice H."/>
            <person name="Bruce D."/>
            <person name="Goodwin L."/>
            <person name="Pitluck S."/>
            <person name="Saunders E."/>
            <person name="Brettin T."/>
            <person name="Detter J.C."/>
            <person name="Han C."/>
            <person name="Larimer F."/>
            <person name="Land M."/>
            <person name="Hauser L."/>
            <person name="Kyrpides N."/>
            <person name="Ovchinnikova G."/>
            <person name="Kostka J."/>
            <person name="Richardson P."/>
        </authorList>
    </citation>
    <scope>NUCLEOTIDE SEQUENCE [LARGE SCALE GENOMIC DNA]</scope>
    <source>
        <strain evidence="13">DSM 22248 / JCM 15807 / FRC-32</strain>
    </source>
</reference>
<dbReference type="GO" id="GO:0042132">
    <property type="term" value="F:fructose 1,6-bisphosphate 1-phosphatase activity"/>
    <property type="evidence" value="ECO:0007669"/>
    <property type="project" value="UniProtKB-UniRule"/>
</dbReference>
<evidence type="ECO:0000256" key="1">
    <source>
        <dbReference type="ARBA" id="ARBA00001273"/>
    </source>
</evidence>
<dbReference type="RefSeq" id="WP_012647843.1">
    <property type="nucleotide sequence ID" value="NC_011979.1"/>
</dbReference>
<dbReference type="EC" id="3.1.3.11" evidence="9"/>
<comment type="catalytic activity">
    <reaction evidence="1 9">
        <text>beta-D-fructose 1,6-bisphosphate + H2O = beta-D-fructose 6-phosphate + phosphate</text>
        <dbReference type="Rhea" id="RHEA:11064"/>
        <dbReference type="ChEBI" id="CHEBI:15377"/>
        <dbReference type="ChEBI" id="CHEBI:32966"/>
        <dbReference type="ChEBI" id="CHEBI:43474"/>
        <dbReference type="ChEBI" id="CHEBI:57634"/>
        <dbReference type="EC" id="3.1.3.11"/>
    </reaction>
</comment>
<dbReference type="HOGENOM" id="CLU_039977_2_2_7"/>
<evidence type="ECO:0000256" key="6">
    <source>
        <dbReference type="ARBA" id="ARBA00022801"/>
    </source>
</evidence>
<dbReference type="OrthoDB" id="9806756at2"/>
<comment type="similarity">
    <text evidence="3 9">Belongs to the FBPase class 1 family.</text>
</comment>
<dbReference type="Pfam" id="PF00316">
    <property type="entry name" value="FBPase"/>
    <property type="match status" value="1"/>
</dbReference>
<keyword evidence="7 9" id="KW-0460">Magnesium</keyword>
<dbReference type="InterPro" id="IPR044015">
    <property type="entry name" value="FBPase_C_dom"/>
</dbReference>
<proteinExistence type="inferred from homology"/>
<feature type="binding site" evidence="9">
    <location>
        <begin position="114"/>
        <end position="117"/>
    </location>
    <ligand>
        <name>substrate</name>
    </ligand>
</feature>
<comment type="cofactor">
    <cofactor evidence="9">
        <name>Mg(2+)</name>
        <dbReference type="ChEBI" id="CHEBI:18420"/>
    </cofactor>
    <text evidence="9">Binds 2 magnesium ions per subunit.</text>
</comment>
<feature type="binding site" evidence="9">
    <location>
        <position position="111"/>
    </location>
    <ligand>
        <name>Mg(2+)</name>
        <dbReference type="ChEBI" id="CHEBI:18420"/>
        <label>1</label>
    </ligand>
</feature>
<protein>
    <recommendedName>
        <fullName evidence="9">Fructose-1,6-bisphosphatase class 1</fullName>
        <shortName evidence="9">FBPase class 1</shortName>
        <ecNumber evidence="9">3.1.3.11</ecNumber>
    </recommendedName>
    <alternativeName>
        <fullName evidence="9">D-fructose-1,6-bisphosphate 1-phosphohydrolase class 1</fullName>
    </alternativeName>
</protein>
<evidence type="ECO:0000259" key="10">
    <source>
        <dbReference type="Pfam" id="PF00316"/>
    </source>
</evidence>
<dbReference type="CDD" id="cd00354">
    <property type="entry name" value="FBPase"/>
    <property type="match status" value="1"/>
</dbReference>
<evidence type="ECO:0000313" key="12">
    <source>
        <dbReference type="EMBL" id="ACM21115.1"/>
    </source>
</evidence>
<keyword evidence="4 9" id="KW-0963">Cytoplasm</keyword>
<feature type="binding site" evidence="9">
    <location>
        <position position="113"/>
    </location>
    <ligand>
        <name>Mg(2+)</name>
        <dbReference type="ChEBI" id="CHEBI:18420"/>
        <label>1</label>
    </ligand>
</feature>
<dbReference type="GO" id="GO:0006000">
    <property type="term" value="P:fructose metabolic process"/>
    <property type="evidence" value="ECO:0007669"/>
    <property type="project" value="TreeGrafter"/>
</dbReference>
<dbReference type="UniPathway" id="UPA00138"/>
<comment type="pathway">
    <text evidence="9">Carbohydrate biosynthesis; gluconeogenesis.</text>
</comment>
<evidence type="ECO:0000313" key="13">
    <source>
        <dbReference type="Proteomes" id="UP000007721"/>
    </source>
</evidence>
<dbReference type="AlphaFoldDB" id="B9M1N3"/>
<dbReference type="GO" id="GO:0030388">
    <property type="term" value="P:fructose 1,6-bisphosphate metabolic process"/>
    <property type="evidence" value="ECO:0007669"/>
    <property type="project" value="TreeGrafter"/>
</dbReference>
<feature type="binding site" evidence="9">
    <location>
        <position position="114"/>
    </location>
    <ligand>
        <name>Mg(2+)</name>
        <dbReference type="ChEBI" id="CHEBI:18420"/>
        <label>2</label>
    </ligand>
</feature>
<feature type="binding site" evidence="9">
    <location>
        <position position="253"/>
    </location>
    <ligand>
        <name>substrate</name>
    </ligand>
</feature>
<evidence type="ECO:0000256" key="3">
    <source>
        <dbReference type="ARBA" id="ARBA00010941"/>
    </source>
</evidence>
<dbReference type="InterPro" id="IPR028343">
    <property type="entry name" value="FBPtase"/>
</dbReference>
<dbReference type="PANTHER" id="PTHR11556">
    <property type="entry name" value="FRUCTOSE-1,6-BISPHOSPHATASE-RELATED"/>
    <property type="match status" value="1"/>
</dbReference>
<dbReference type="STRING" id="316067.Geob_2766"/>
<dbReference type="eggNOG" id="COG0158">
    <property type="taxonomic scope" value="Bacteria"/>
</dbReference>
<evidence type="ECO:0000256" key="2">
    <source>
        <dbReference type="ARBA" id="ARBA00005215"/>
    </source>
</evidence>
<dbReference type="NCBIfam" id="NF006783">
    <property type="entry name" value="PRK09293.2-4"/>
    <property type="match status" value="1"/>
</dbReference>
<evidence type="ECO:0000256" key="8">
    <source>
        <dbReference type="ARBA" id="ARBA00023277"/>
    </source>
</evidence>
<dbReference type="PANTHER" id="PTHR11556:SF35">
    <property type="entry name" value="SEDOHEPTULOSE-1,7-BISPHOSPHATASE, CHLOROPLASTIC"/>
    <property type="match status" value="1"/>
</dbReference>
<feature type="binding site" evidence="9">
    <location>
        <position position="259"/>
    </location>
    <ligand>
        <name>Mg(2+)</name>
        <dbReference type="ChEBI" id="CHEBI:18420"/>
        <label>2</label>
    </ligand>
</feature>
<evidence type="ECO:0000259" key="11">
    <source>
        <dbReference type="Pfam" id="PF18913"/>
    </source>
</evidence>
<dbReference type="PRINTS" id="PR01958">
    <property type="entry name" value="S17BPHPHTASE"/>
</dbReference>
<feature type="binding site" evidence="9">
    <location>
        <position position="90"/>
    </location>
    <ligand>
        <name>Mg(2+)</name>
        <dbReference type="ChEBI" id="CHEBI:18420"/>
        <label>1</label>
    </ligand>
</feature>
<dbReference type="KEGG" id="geo:Geob_2766"/>
<dbReference type="PIRSF" id="PIRSF000904">
    <property type="entry name" value="FBPtase_SBPase"/>
    <property type="match status" value="1"/>
</dbReference>
<comment type="pathway">
    <text evidence="2">Carbohydrate biosynthesis; Calvin cycle.</text>
</comment>
<keyword evidence="5 9" id="KW-0479">Metal-binding</keyword>
<evidence type="ECO:0000256" key="5">
    <source>
        <dbReference type="ARBA" id="ARBA00022723"/>
    </source>
</evidence>
<name>B9M1N3_GEODF</name>
<comment type="caution">
    <text evidence="9">Lacks conserved residue(s) required for the propagation of feature annotation.</text>
</comment>
<dbReference type="Pfam" id="PF18913">
    <property type="entry name" value="FBPase_C"/>
    <property type="match status" value="1"/>
</dbReference>
<dbReference type="InterPro" id="IPR023079">
    <property type="entry name" value="SBPase"/>
</dbReference>
<dbReference type="GO" id="GO:0005829">
    <property type="term" value="C:cytosol"/>
    <property type="evidence" value="ECO:0007669"/>
    <property type="project" value="TreeGrafter"/>
</dbReference>
<evidence type="ECO:0000256" key="7">
    <source>
        <dbReference type="ARBA" id="ARBA00022842"/>
    </source>
</evidence>
<dbReference type="Gene3D" id="3.40.190.80">
    <property type="match status" value="1"/>
</dbReference>
<dbReference type="HAMAP" id="MF_01855">
    <property type="entry name" value="FBPase_class1"/>
    <property type="match status" value="1"/>
</dbReference>
<dbReference type="InterPro" id="IPR033391">
    <property type="entry name" value="FBPase_N"/>
</dbReference>
<comment type="subunit">
    <text evidence="9">Homotetramer.</text>
</comment>
<dbReference type="GO" id="GO:0000287">
    <property type="term" value="F:magnesium ion binding"/>
    <property type="evidence" value="ECO:0007669"/>
    <property type="project" value="UniProtKB-UniRule"/>
</dbReference>
<dbReference type="PROSITE" id="PS00124">
    <property type="entry name" value="FBPASE"/>
    <property type="match status" value="1"/>
</dbReference>
<evidence type="ECO:0000256" key="4">
    <source>
        <dbReference type="ARBA" id="ARBA00022490"/>
    </source>
</evidence>
<feature type="binding site" evidence="9">
    <location>
        <position position="222"/>
    </location>
    <ligand>
        <name>substrate</name>
    </ligand>
</feature>
<keyword evidence="13" id="KW-1185">Reference proteome</keyword>
<keyword evidence="6 9" id="KW-0378">Hydrolase</keyword>
<dbReference type="InterPro" id="IPR000146">
    <property type="entry name" value="FBPase_class-1"/>
</dbReference>
<dbReference type="GO" id="GO:0006002">
    <property type="term" value="P:fructose 6-phosphate metabolic process"/>
    <property type="evidence" value="ECO:0007669"/>
    <property type="project" value="TreeGrafter"/>
</dbReference>
<dbReference type="Gene3D" id="3.30.540.10">
    <property type="entry name" value="Fructose-1,6-Bisphosphatase, subunit A, domain 1"/>
    <property type="match status" value="1"/>
</dbReference>
<dbReference type="EMBL" id="CP001390">
    <property type="protein sequence ID" value="ACM21115.1"/>
    <property type="molecule type" value="Genomic_DNA"/>
</dbReference>
<dbReference type="SUPFAM" id="SSF56655">
    <property type="entry name" value="Carbohydrate phosphatase"/>
    <property type="match status" value="1"/>
</dbReference>
<sequence length="313" mass="34788">MLSEPGKSKFQIDLRRHLRSQNICDKLVHLICEIAEASKYVINAVRTGDLGVAGTSNLYGEEQLALDVLSDRIMRKRLIHSGVVCNIASEEMDEIYQVTTDSDGLYSVAYDPLDGSSLVDVNLAVGTIVSIFKGDNLLQEGRKQVAAMYILYGPRVSLVYSVGDGVHEFTMNQLMEYNLTRENVRMQRDGNIYSPGGLRNKYNEGDEKFIRYLEAKGCKLRYSGGFVPDINQVLMKGKGLFMYPALNGSPNGKLRLLFELNPMAFLIEHAGGAATNGKTPILDLKPESLDQRAPIYIGCVEDVNRAMEYVDKA</sequence>
<keyword evidence="8 9" id="KW-0119">Carbohydrate metabolism</keyword>
<feature type="domain" description="Fructose-1-6-bisphosphatase class 1 C-terminal" evidence="11">
    <location>
        <begin position="186"/>
        <end position="310"/>
    </location>
</feature>
<dbReference type="GO" id="GO:0005986">
    <property type="term" value="P:sucrose biosynthetic process"/>
    <property type="evidence" value="ECO:0007669"/>
    <property type="project" value="TreeGrafter"/>
</dbReference>
<organism evidence="12 13">
    <name type="scientific">Geotalea daltonii (strain DSM 22248 / JCM 15807 / FRC-32)</name>
    <name type="common">Geobacter daltonii</name>
    <dbReference type="NCBI Taxonomy" id="316067"/>
    <lineage>
        <taxon>Bacteria</taxon>
        <taxon>Pseudomonadati</taxon>
        <taxon>Thermodesulfobacteriota</taxon>
        <taxon>Desulfuromonadia</taxon>
        <taxon>Geobacterales</taxon>
        <taxon>Geobacteraceae</taxon>
        <taxon>Geotalea</taxon>
    </lineage>
</organism>
<feature type="binding site" evidence="9">
    <location>
        <position position="111"/>
    </location>
    <ligand>
        <name>Mg(2+)</name>
        <dbReference type="ChEBI" id="CHEBI:18420"/>
        <label>2</label>
    </ligand>
</feature>
<dbReference type="InterPro" id="IPR020548">
    <property type="entry name" value="Fructose_bisphosphatase_AS"/>
</dbReference>
<comment type="subcellular location">
    <subcellularLocation>
        <location evidence="9">Cytoplasm</location>
    </subcellularLocation>
</comment>